<sequence>MKNIILKKLTSVKAIIPVLLLVLCSSFTDFVQKDDRLLGTWQSEEKDRVIEFVKNGDHYDAIIRDAQDKSLIGKKQITGITQKSEGNFTGQLYVFQKNKEFPCKIQVKSDNKLVVTVKVAFVSKSMDWTKIKK</sequence>
<proteinExistence type="predicted"/>
<evidence type="ECO:0000313" key="3">
    <source>
        <dbReference type="Proteomes" id="UP000315908"/>
    </source>
</evidence>
<organism evidence="2 3">
    <name type="scientific">Sphingobacterium siyangense</name>
    <dbReference type="NCBI Taxonomy" id="459529"/>
    <lineage>
        <taxon>Bacteria</taxon>
        <taxon>Pseudomonadati</taxon>
        <taxon>Bacteroidota</taxon>
        <taxon>Sphingobacteriia</taxon>
        <taxon>Sphingobacteriales</taxon>
        <taxon>Sphingobacteriaceae</taxon>
        <taxon>Sphingobacterium</taxon>
    </lineage>
</organism>
<dbReference type="AlphaFoldDB" id="A0A562MKB3"/>
<protein>
    <submittedName>
        <fullName evidence="2">Uncharacterized protein DUF2147</fullName>
    </submittedName>
</protein>
<gene>
    <name evidence="2" type="ORF">IQ31_02322</name>
</gene>
<dbReference type="RefSeq" id="WP_145328034.1">
    <property type="nucleotide sequence ID" value="NZ_VLKR01000010.1"/>
</dbReference>
<feature type="domain" description="DUF2147" evidence="1">
    <location>
        <begin position="39"/>
        <end position="130"/>
    </location>
</feature>
<evidence type="ECO:0000313" key="2">
    <source>
        <dbReference type="EMBL" id="TWI20367.1"/>
    </source>
</evidence>
<dbReference type="InterPro" id="IPR019223">
    <property type="entry name" value="DUF2147"/>
</dbReference>
<evidence type="ECO:0000259" key="1">
    <source>
        <dbReference type="Pfam" id="PF09917"/>
    </source>
</evidence>
<name>A0A562MKB3_9SPHI</name>
<dbReference type="Pfam" id="PF09917">
    <property type="entry name" value="DUF2147"/>
    <property type="match status" value="1"/>
</dbReference>
<comment type="caution">
    <text evidence="2">The sequence shown here is derived from an EMBL/GenBank/DDBJ whole genome shotgun (WGS) entry which is preliminary data.</text>
</comment>
<dbReference type="EMBL" id="VLKR01000010">
    <property type="protein sequence ID" value="TWI20367.1"/>
    <property type="molecule type" value="Genomic_DNA"/>
</dbReference>
<accession>A0A562MKB3</accession>
<dbReference type="Proteomes" id="UP000315908">
    <property type="component" value="Unassembled WGS sequence"/>
</dbReference>
<dbReference type="OrthoDB" id="670849at2"/>
<reference evidence="2 3" key="1">
    <citation type="journal article" date="2015" name="Stand. Genomic Sci.">
        <title>Genomic Encyclopedia of Bacterial and Archaeal Type Strains, Phase III: the genomes of soil and plant-associated and newly described type strains.</title>
        <authorList>
            <person name="Whitman W.B."/>
            <person name="Woyke T."/>
            <person name="Klenk H.P."/>
            <person name="Zhou Y."/>
            <person name="Lilburn T.G."/>
            <person name="Beck B.J."/>
            <person name="De Vos P."/>
            <person name="Vandamme P."/>
            <person name="Eisen J.A."/>
            <person name="Garrity G."/>
            <person name="Hugenholtz P."/>
            <person name="Kyrpides N.C."/>
        </authorList>
    </citation>
    <scope>NUCLEOTIDE SEQUENCE [LARGE SCALE GENOMIC DNA]</scope>
    <source>
        <strain evidence="2 3">CGMCC 1.6855</strain>
    </source>
</reference>
<dbReference type="Gene3D" id="2.40.128.520">
    <property type="match status" value="1"/>
</dbReference>